<dbReference type="GO" id="GO:0000026">
    <property type="term" value="F:alpha-1,2-mannosyltransferase activity"/>
    <property type="evidence" value="ECO:0007669"/>
    <property type="project" value="TreeGrafter"/>
</dbReference>
<dbReference type="InterPro" id="IPR029044">
    <property type="entry name" value="Nucleotide-diphossugar_trans"/>
</dbReference>
<dbReference type="STRING" id="1160509.A0A3N4IIU8"/>
<proteinExistence type="inferred from homology"/>
<feature type="non-terminal residue" evidence="4">
    <location>
        <position position="270"/>
    </location>
</feature>
<feature type="non-terminal residue" evidence="4">
    <location>
        <position position="1"/>
    </location>
</feature>
<dbReference type="GO" id="GO:0006487">
    <property type="term" value="P:protein N-linked glycosylation"/>
    <property type="evidence" value="ECO:0007669"/>
    <property type="project" value="TreeGrafter"/>
</dbReference>
<dbReference type="OrthoDB" id="202470at2759"/>
<evidence type="ECO:0000256" key="1">
    <source>
        <dbReference type="ARBA" id="ARBA00007677"/>
    </source>
</evidence>
<dbReference type="EMBL" id="ML119652">
    <property type="protein sequence ID" value="RPA85769.1"/>
    <property type="molecule type" value="Genomic_DNA"/>
</dbReference>
<evidence type="ECO:0000313" key="5">
    <source>
        <dbReference type="Proteomes" id="UP000275078"/>
    </source>
</evidence>
<accession>A0A3N4IIU8</accession>
<evidence type="ECO:0000256" key="3">
    <source>
        <dbReference type="ARBA" id="ARBA00022679"/>
    </source>
</evidence>
<evidence type="ECO:0000313" key="4">
    <source>
        <dbReference type="EMBL" id="RPA85769.1"/>
    </source>
</evidence>
<reference evidence="4 5" key="1">
    <citation type="journal article" date="2018" name="Nat. Ecol. Evol.">
        <title>Pezizomycetes genomes reveal the molecular basis of ectomycorrhizal truffle lifestyle.</title>
        <authorList>
            <person name="Murat C."/>
            <person name="Payen T."/>
            <person name="Noel B."/>
            <person name="Kuo A."/>
            <person name="Morin E."/>
            <person name="Chen J."/>
            <person name="Kohler A."/>
            <person name="Krizsan K."/>
            <person name="Balestrini R."/>
            <person name="Da Silva C."/>
            <person name="Montanini B."/>
            <person name="Hainaut M."/>
            <person name="Levati E."/>
            <person name="Barry K.W."/>
            <person name="Belfiori B."/>
            <person name="Cichocki N."/>
            <person name="Clum A."/>
            <person name="Dockter R.B."/>
            <person name="Fauchery L."/>
            <person name="Guy J."/>
            <person name="Iotti M."/>
            <person name="Le Tacon F."/>
            <person name="Lindquist E.A."/>
            <person name="Lipzen A."/>
            <person name="Malagnac F."/>
            <person name="Mello A."/>
            <person name="Molinier V."/>
            <person name="Miyauchi S."/>
            <person name="Poulain J."/>
            <person name="Riccioni C."/>
            <person name="Rubini A."/>
            <person name="Sitrit Y."/>
            <person name="Splivallo R."/>
            <person name="Traeger S."/>
            <person name="Wang M."/>
            <person name="Zifcakova L."/>
            <person name="Wipf D."/>
            <person name="Zambonelli A."/>
            <person name="Paolocci F."/>
            <person name="Nowrousian M."/>
            <person name="Ottonello S."/>
            <person name="Baldrian P."/>
            <person name="Spatafora J.W."/>
            <person name="Henrissat B."/>
            <person name="Nagy L.G."/>
            <person name="Aury J.M."/>
            <person name="Wincker P."/>
            <person name="Grigoriev I.V."/>
            <person name="Bonfante P."/>
            <person name="Martin F.M."/>
        </authorList>
    </citation>
    <scope>NUCLEOTIDE SEQUENCE [LARGE SCALE GENOMIC DNA]</scope>
    <source>
        <strain evidence="4 5">RN42</strain>
    </source>
</reference>
<evidence type="ECO:0000256" key="2">
    <source>
        <dbReference type="ARBA" id="ARBA00022676"/>
    </source>
</evidence>
<dbReference type="AlphaFoldDB" id="A0A3N4IIU8"/>
<dbReference type="PANTHER" id="PTHR31121">
    <property type="entry name" value="ALPHA-1,2 MANNOSYLTRANSFERASE KTR1"/>
    <property type="match status" value="1"/>
</dbReference>
<dbReference type="SUPFAM" id="SSF53448">
    <property type="entry name" value="Nucleotide-diphospho-sugar transferases"/>
    <property type="match status" value="1"/>
</dbReference>
<dbReference type="PANTHER" id="PTHR31121:SF7">
    <property type="entry name" value="MANNOSYLTRANSFERASE KTR4-RELATED"/>
    <property type="match status" value="1"/>
</dbReference>
<dbReference type="InterPro" id="IPR002685">
    <property type="entry name" value="Glyco_trans_15"/>
</dbReference>
<keyword evidence="2" id="KW-0328">Glycosyltransferase</keyword>
<dbReference type="Proteomes" id="UP000275078">
    <property type="component" value="Unassembled WGS sequence"/>
</dbReference>
<dbReference type="Pfam" id="PF01793">
    <property type="entry name" value="Glyco_transf_15"/>
    <property type="match status" value="1"/>
</dbReference>
<sequence length="270" mass="32019">AALISLVRDQEINDLVVSIGDLERTFNNKSDHHYTWIFFSEDKFTDTFKKRVGEVVSGEAKFVQIPEEHWGIPEWVDRERFADSLEYLGAIGVGKGWMVSYRHMCRWNSGFFFEHEALKDYDYYWRVEPDVRFFCDLDYDPFSFMAKNELKYGFNMNILDDARSFPSLWRQTRKFLEQNPKLVHKDADLRWILDLSPGAGPRQEVGDLNFFRSDTYRAYFRHLDKNGGFFYERWGDAPVHTLAVALFLPKKDVHFFRDIGYQHGINMQCP</sequence>
<dbReference type="GO" id="GO:0006493">
    <property type="term" value="P:protein O-linked glycosylation"/>
    <property type="evidence" value="ECO:0007669"/>
    <property type="project" value="TreeGrafter"/>
</dbReference>
<comment type="similarity">
    <text evidence="1">Belongs to the glycosyltransferase 15 family.</text>
</comment>
<dbReference type="GO" id="GO:0016020">
    <property type="term" value="C:membrane"/>
    <property type="evidence" value="ECO:0007669"/>
    <property type="project" value="InterPro"/>
</dbReference>
<keyword evidence="5" id="KW-1185">Reference proteome</keyword>
<dbReference type="GO" id="GO:0005794">
    <property type="term" value="C:Golgi apparatus"/>
    <property type="evidence" value="ECO:0007669"/>
    <property type="project" value="TreeGrafter"/>
</dbReference>
<dbReference type="Gene3D" id="3.90.550.10">
    <property type="entry name" value="Spore Coat Polysaccharide Biosynthesis Protein SpsA, Chain A"/>
    <property type="match status" value="1"/>
</dbReference>
<gene>
    <name evidence="4" type="ORF">BJ508DRAFT_197502</name>
</gene>
<protein>
    <submittedName>
        <fullName evidence="4">Nucleotide-diphospho-sugar transferase</fullName>
    </submittedName>
</protein>
<organism evidence="4 5">
    <name type="scientific">Ascobolus immersus RN42</name>
    <dbReference type="NCBI Taxonomy" id="1160509"/>
    <lineage>
        <taxon>Eukaryota</taxon>
        <taxon>Fungi</taxon>
        <taxon>Dikarya</taxon>
        <taxon>Ascomycota</taxon>
        <taxon>Pezizomycotina</taxon>
        <taxon>Pezizomycetes</taxon>
        <taxon>Pezizales</taxon>
        <taxon>Ascobolaceae</taxon>
        <taxon>Ascobolus</taxon>
    </lineage>
</organism>
<dbReference type="GO" id="GO:0000032">
    <property type="term" value="P:cell wall mannoprotein biosynthetic process"/>
    <property type="evidence" value="ECO:0007669"/>
    <property type="project" value="TreeGrafter"/>
</dbReference>
<keyword evidence="3 4" id="KW-0808">Transferase</keyword>
<name>A0A3N4IIU8_ASCIM</name>